<keyword evidence="3" id="KW-1185">Reference proteome</keyword>
<feature type="region of interest" description="Disordered" evidence="1">
    <location>
        <begin position="156"/>
        <end position="209"/>
    </location>
</feature>
<evidence type="ECO:0000256" key="1">
    <source>
        <dbReference type="SAM" id="MobiDB-lite"/>
    </source>
</evidence>
<dbReference type="AlphaFoldDB" id="A0A3N4I5R9"/>
<dbReference type="Proteomes" id="UP000275078">
    <property type="component" value="Unassembled WGS sequence"/>
</dbReference>
<evidence type="ECO:0000313" key="2">
    <source>
        <dbReference type="EMBL" id="RPA80018.1"/>
    </source>
</evidence>
<proteinExistence type="predicted"/>
<accession>A0A3N4I5R9</accession>
<gene>
    <name evidence="2" type="ORF">BJ508DRAFT_415538</name>
</gene>
<name>A0A3N4I5R9_ASCIM</name>
<evidence type="ECO:0000313" key="3">
    <source>
        <dbReference type="Proteomes" id="UP000275078"/>
    </source>
</evidence>
<organism evidence="2 3">
    <name type="scientific">Ascobolus immersus RN42</name>
    <dbReference type="NCBI Taxonomy" id="1160509"/>
    <lineage>
        <taxon>Eukaryota</taxon>
        <taxon>Fungi</taxon>
        <taxon>Dikarya</taxon>
        <taxon>Ascomycota</taxon>
        <taxon>Pezizomycotina</taxon>
        <taxon>Pezizomycetes</taxon>
        <taxon>Pezizales</taxon>
        <taxon>Ascobolaceae</taxon>
        <taxon>Ascobolus</taxon>
    </lineage>
</organism>
<feature type="compositionally biased region" description="Polar residues" evidence="1">
    <location>
        <begin position="156"/>
        <end position="165"/>
    </location>
</feature>
<sequence length="371" mass="41623">MSSETPQTEPSTDRSTASPPASSTVDTNADHVLALELQLREEEEDLRLQAEEFHRRKSQIVEEEVKLRRQTEAFRSRKVELEGQLAVAKKRVRSTDLAEIGKNHAVVQAKFDTVLGKCYEKVPVWKVNQLLEGWITVLEKLSTGDTPVETKKVLQNPFSMEQGQIGQDKESHQEQGARARAKNEEEHAGDCEDSKKDGVNDDHDTDQHDYDFCEKEDRDESEGKGNEFECSQGHALGVQKVLEGIRARRIGLVETPLSIAELVAASSSWPWRKRSVDECRQWLMRVDQGGAKLSDSQEAALQIAASGEPRPDYTCTYCAGTPSQDPGGVFRWCIFRKVEIVTEDGKVGWEWDKRGCANCVLSGRNCEDSES</sequence>
<reference evidence="2 3" key="1">
    <citation type="journal article" date="2018" name="Nat. Ecol. Evol.">
        <title>Pezizomycetes genomes reveal the molecular basis of ectomycorrhizal truffle lifestyle.</title>
        <authorList>
            <person name="Murat C."/>
            <person name="Payen T."/>
            <person name="Noel B."/>
            <person name="Kuo A."/>
            <person name="Morin E."/>
            <person name="Chen J."/>
            <person name="Kohler A."/>
            <person name="Krizsan K."/>
            <person name="Balestrini R."/>
            <person name="Da Silva C."/>
            <person name="Montanini B."/>
            <person name="Hainaut M."/>
            <person name="Levati E."/>
            <person name="Barry K.W."/>
            <person name="Belfiori B."/>
            <person name="Cichocki N."/>
            <person name="Clum A."/>
            <person name="Dockter R.B."/>
            <person name="Fauchery L."/>
            <person name="Guy J."/>
            <person name="Iotti M."/>
            <person name="Le Tacon F."/>
            <person name="Lindquist E.A."/>
            <person name="Lipzen A."/>
            <person name="Malagnac F."/>
            <person name="Mello A."/>
            <person name="Molinier V."/>
            <person name="Miyauchi S."/>
            <person name="Poulain J."/>
            <person name="Riccioni C."/>
            <person name="Rubini A."/>
            <person name="Sitrit Y."/>
            <person name="Splivallo R."/>
            <person name="Traeger S."/>
            <person name="Wang M."/>
            <person name="Zifcakova L."/>
            <person name="Wipf D."/>
            <person name="Zambonelli A."/>
            <person name="Paolocci F."/>
            <person name="Nowrousian M."/>
            <person name="Ottonello S."/>
            <person name="Baldrian P."/>
            <person name="Spatafora J.W."/>
            <person name="Henrissat B."/>
            <person name="Nagy L.G."/>
            <person name="Aury J.M."/>
            <person name="Wincker P."/>
            <person name="Grigoriev I.V."/>
            <person name="Bonfante P."/>
            <person name="Martin F.M."/>
        </authorList>
    </citation>
    <scope>NUCLEOTIDE SEQUENCE [LARGE SCALE GENOMIC DNA]</scope>
    <source>
        <strain evidence="2 3">RN42</strain>
    </source>
</reference>
<feature type="region of interest" description="Disordered" evidence="1">
    <location>
        <begin position="1"/>
        <end position="30"/>
    </location>
</feature>
<feature type="compositionally biased region" description="Basic and acidic residues" evidence="1">
    <location>
        <begin position="167"/>
        <end position="209"/>
    </location>
</feature>
<protein>
    <submittedName>
        <fullName evidence="2">Uncharacterized protein</fullName>
    </submittedName>
</protein>
<feature type="compositionally biased region" description="Polar residues" evidence="1">
    <location>
        <begin position="1"/>
        <end position="27"/>
    </location>
</feature>
<dbReference type="EMBL" id="ML119692">
    <property type="protein sequence ID" value="RPA80018.1"/>
    <property type="molecule type" value="Genomic_DNA"/>
</dbReference>